<evidence type="ECO:0000256" key="1">
    <source>
        <dbReference type="SAM" id="MobiDB-lite"/>
    </source>
</evidence>
<name>A0A0H3AG04_VIBC3</name>
<accession>A0A0H3AG04</accession>
<evidence type="ECO:0000313" key="3">
    <source>
        <dbReference type="Proteomes" id="UP000000249"/>
    </source>
</evidence>
<organism evidence="2 3">
    <name type="scientific">Vibrio cholerae serotype O1 (strain ATCC 39541 / Classical Ogawa 395 / O395)</name>
    <dbReference type="NCBI Taxonomy" id="345073"/>
    <lineage>
        <taxon>Bacteria</taxon>
        <taxon>Pseudomonadati</taxon>
        <taxon>Pseudomonadota</taxon>
        <taxon>Gammaproteobacteria</taxon>
        <taxon>Vibrionales</taxon>
        <taxon>Vibrionaceae</taxon>
        <taxon>Vibrio</taxon>
    </lineage>
</organism>
<evidence type="ECO:0000313" key="2">
    <source>
        <dbReference type="EMBL" id="ABQ19220.1"/>
    </source>
</evidence>
<dbReference type="EMBL" id="CP000626">
    <property type="protein sequence ID" value="ABQ19220.1"/>
    <property type="molecule type" value="Genomic_DNA"/>
</dbReference>
<feature type="region of interest" description="Disordered" evidence="1">
    <location>
        <begin position="1"/>
        <end position="22"/>
    </location>
</feature>
<protein>
    <submittedName>
        <fullName evidence="2">Uncharacterized protein</fullName>
    </submittedName>
</protein>
<dbReference type="PATRIC" id="fig|345073.21.peg.2939"/>
<proteinExistence type="predicted"/>
<dbReference type="AlphaFoldDB" id="A0A0H3AG04"/>
<dbReference type="Proteomes" id="UP000000249">
    <property type="component" value="Chromosome 2"/>
</dbReference>
<dbReference type="KEGG" id="vco:VC0395_1089"/>
<sequence>MIKMSQASKRGDSFKSASKENKQSIESLRKAKSRAQWLCLIVW</sequence>
<gene>
    <name evidence="2" type="ordered locus">VC0395_1089</name>
</gene>
<feature type="compositionally biased region" description="Basic and acidic residues" evidence="1">
    <location>
        <begin position="9"/>
        <end position="22"/>
    </location>
</feature>
<dbReference type="KEGG" id="vcr:VC395_A0178"/>
<reference evidence="2 3" key="1">
    <citation type="submission" date="2007-03" db="EMBL/GenBank/DDBJ databases">
        <authorList>
            <person name="Heidelberg J."/>
        </authorList>
    </citation>
    <scope>NUCLEOTIDE SEQUENCE [LARGE SCALE GENOMIC DNA]</scope>
    <source>
        <strain evidence="3">ATCC 39541 / Classical Ogawa 395 / O395</strain>
    </source>
</reference>